<accession>A0A671VRF7</accession>
<dbReference type="PANTHER" id="PTHR47130:SF1">
    <property type="entry name" value="ZP DOMAIN-CONTAINING PROTEIN"/>
    <property type="match status" value="1"/>
</dbReference>
<protein>
    <submittedName>
        <fullName evidence="4">Uncharacterized LOC115589693</fullName>
    </submittedName>
</protein>
<dbReference type="InterPro" id="IPR058876">
    <property type="entry name" value="Ig-like_ZP"/>
</dbReference>
<evidence type="ECO:0000259" key="3">
    <source>
        <dbReference type="Pfam" id="PF26562"/>
    </source>
</evidence>
<name>A0A671VRF7_SPAAU</name>
<dbReference type="Gene3D" id="2.60.40.3210">
    <property type="entry name" value="Zona pellucida, ZP-N domain"/>
    <property type="match status" value="1"/>
</dbReference>
<sequence>MNICLFLTYFSCNKTINFVIKFIAAHLTHLIAFSYELVLIFSGMFHTKCIERHFWLAVKSGFLGPMFRFAFEGMSLRPRRENASFCGYTVLIGLRSLRHVATYPLQLHCSLQGRWSTREIVCEENYMEVSHSPAQLSDEADITVMFSTAEQPPEQARVLSLTEAAALGYHVSQRGSHLIFRCPYSSPLSQSVKVHAGDVAHTRLQVLHHSVTKWMLCLPSSDGPDLLWTVPYVLSPLVHGQFRDGGMRMGVNGWALSESEHTERGFKIGLQGGRVEVRIPFGAHGGHLKSGVLRGRYSQSMSVDLFFVRQWEDERWPLTQQRSFRLLRTPFIPQAFSSTVPSKGLFSFTVGSFAADVSLQKATVDGGGDLLTWTWSHQTQNDTDLSVSALSHSNGSHSYQLRFPLSHPKIIPEVRMYSLSFSFTLNILPSGEVFYHKVTIEHSVEYAGERSEFITTYSLMMGGFLVTAEDDYLTLLSINAPSQQENYLVLPQTESLKVKIFVFIFNNACSVSLTVCLPEGRMVAVVDTTHTIPPTHPNRTTLLDHSCVPMETDSARALFSFSLDSCGTTVTVRYFYYFKVALNIMLSGCFSDLLAFLRLRGVSLFMKTRSVTVKSFCLLMILSYTETPRTGATPAHRIRSVFKPDDGVDESLVCSRLTIQCRYPANDTRTFAIHHSLNSSVDPKAMSAKRRRREAANSGVHLKP</sequence>
<reference evidence="4" key="3">
    <citation type="submission" date="2025-09" db="UniProtKB">
        <authorList>
            <consortium name="Ensembl"/>
        </authorList>
    </citation>
    <scope>IDENTIFICATION</scope>
</reference>
<dbReference type="Proteomes" id="UP000472265">
    <property type="component" value="Chromosome 10"/>
</dbReference>
<dbReference type="AlphaFoldDB" id="A0A671VRF7"/>
<feature type="region of interest" description="Disordered" evidence="1">
    <location>
        <begin position="682"/>
        <end position="704"/>
    </location>
</feature>
<dbReference type="GeneTree" id="ENSGT00940000163503"/>
<proteinExistence type="predicted"/>
<evidence type="ECO:0000313" key="4">
    <source>
        <dbReference type="Ensembl" id="ENSSAUP00010028804.1"/>
    </source>
</evidence>
<keyword evidence="5" id="KW-1185">Reference proteome</keyword>
<dbReference type="Ensembl" id="ENSSAUT00010030384.1">
    <property type="protein sequence ID" value="ENSSAUP00010028804.1"/>
    <property type="gene ID" value="ENSSAUG00010012396.1"/>
</dbReference>
<dbReference type="InterPro" id="IPR055356">
    <property type="entry name" value="ZP-N"/>
</dbReference>
<feature type="domain" description="ZP-domain containing protein Ig-like" evidence="3">
    <location>
        <begin position="332"/>
        <end position="445"/>
    </location>
</feature>
<gene>
    <name evidence="4" type="primary">LOC115589693</name>
</gene>
<evidence type="ECO:0000259" key="2">
    <source>
        <dbReference type="Pfam" id="PF23344"/>
    </source>
</evidence>
<evidence type="ECO:0000256" key="1">
    <source>
        <dbReference type="SAM" id="MobiDB-lite"/>
    </source>
</evidence>
<dbReference type="Pfam" id="PF23344">
    <property type="entry name" value="ZP-N"/>
    <property type="match status" value="1"/>
</dbReference>
<feature type="domain" description="ZP-N" evidence="2">
    <location>
        <begin position="516"/>
        <end position="585"/>
    </location>
</feature>
<evidence type="ECO:0000313" key="5">
    <source>
        <dbReference type="Proteomes" id="UP000472265"/>
    </source>
</evidence>
<dbReference type="PANTHER" id="PTHR47130">
    <property type="entry name" value="SI:DKEY-19B23.11-RELATED"/>
    <property type="match status" value="1"/>
</dbReference>
<reference evidence="4" key="1">
    <citation type="submission" date="2021-04" db="EMBL/GenBank/DDBJ databases">
        <authorList>
            <consortium name="Wellcome Sanger Institute Data Sharing"/>
        </authorList>
    </citation>
    <scope>NUCLEOTIDE SEQUENCE [LARGE SCALE GENOMIC DNA]</scope>
</reference>
<dbReference type="Pfam" id="PF26562">
    <property type="entry name" value="Ig-like"/>
    <property type="match status" value="1"/>
</dbReference>
<reference evidence="4" key="2">
    <citation type="submission" date="2025-08" db="UniProtKB">
        <authorList>
            <consortium name="Ensembl"/>
        </authorList>
    </citation>
    <scope>IDENTIFICATION</scope>
</reference>
<organism evidence="4 5">
    <name type="scientific">Sparus aurata</name>
    <name type="common">Gilthead sea bream</name>
    <dbReference type="NCBI Taxonomy" id="8175"/>
    <lineage>
        <taxon>Eukaryota</taxon>
        <taxon>Metazoa</taxon>
        <taxon>Chordata</taxon>
        <taxon>Craniata</taxon>
        <taxon>Vertebrata</taxon>
        <taxon>Euteleostomi</taxon>
        <taxon>Actinopterygii</taxon>
        <taxon>Neopterygii</taxon>
        <taxon>Teleostei</taxon>
        <taxon>Neoteleostei</taxon>
        <taxon>Acanthomorphata</taxon>
        <taxon>Eupercaria</taxon>
        <taxon>Spariformes</taxon>
        <taxon>Sparidae</taxon>
        <taxon>Sparus</taxon>
    </lineage>
</organism>